<reference evidence="4" key="1">
    <citation type="submission" date="2023-03" db="EMBL/GenBank/DDBJ databases">
        <authorList>
            <person name="Steffen K."/>
            <person name="Cardenas P."/>
        </authorList>
    </citation>
    <scope>NUCLEOTIDE SEQUENCE</scope>
</reference>
<keyword evidence="1" id="KW-0808">Transferase</keyword>
<dbReference type="PANTHER" id="PTHR10584">
    <property type="entry name" value="SUGAR KINASE"/>
    <property type="match status" value="1"/>
</dbReference>
<dbReference type="InterPro" id="IPR002139">
    <property type="entry name" value="Ribo/fructo_kinase"/>
</dbReference>
<dbReference type="SUPFAM" id="SSF53613">
    <property type="entry name" value="Ribokinase-like"/>
    <property type="match status" value="1"/>
</dbReference>
<dbReference type="GO" id="GO:0016301">
    <property type="term" value="F:kinase activity"/>
    <property type="evidence" value="ECO:0007669"/>
    <property type="project" value="UniProtKB-KW"/>
</dbReference>
<dbReference type="InterPro" id="IPR029056">
    <property type="entry name" value="Ribokinase-like"/>
</dbReference>
<dbReference type="Pfam" id="PF00294">
    <property type="entry name" value="PfkB"/>
    <property type="match status" value="1"/>
</dbReference>
<feature type="domain" description="Carbohydrate kinase PfkB" evidence="3">
    <location>
        <begin position="9"/>
        <end position="145"/>
    </location>
</feature>
<accession>A0AA35RPA0</accession>
<dbReference type="AlphaFoldDB" id="A0AA35RPA0"/>
<dbReference type="PANTHER" id="PTHR10584:SF166">
    <property type="entry name" value="RIBOKINASE"/>
    <property type="match status" value="1"/>
</dbReference>
<name>A0AA35RPA0_GEOBA</name>
<evidence type="ECO:0000256" key="2">
    <source>
        <dbReference type="ARBA" id="ARBA00022777"/>
    </source>
</evidence>
<dbReference type="Proteomes" id="UP001174909">
    <property type="component" value="Unassembled WGS sequence"/>
</dbReference>
<dbReference type="PRINTS" id="PR00990">
    <property type="entry name" value="RIBOKINASE"/>
</dbReference>
<protein>
    <submittedName>
        <fullName evidence="4">Ribokinase</fullName>
    </submittedName>
</protein>
<dbReference type="EMBL" id="CASHTH010001306">
    <property type="protein sequence ID" value="CAI8013881.1"/>
    <property type="molecule type" value="Genomic_DNA"/>
</dbReference>
<evidence type="ECO:0000313" key="4">
    <source>
        <dbReference type="EMBL" id="CAI8013881.1"/>
    </source>
</evidence>
<proteinExistence type="predicted"/>
<gene>
    <name evidence="4" type="ORF">GBAR_LOCUS8734</name>
</gene>
<dbReference type="InterPro" id="IPR011611">
    <property type="entry name" value="PfkB_dom"/>
</dbReference>
<keyword evidence="5" id="KW-1185">Reference proteome</keyword>
<keyword evidence="2" id="KW-0418">Kinase</keyword>
<dbReference type="Gene3D" id="3.40.1190.20">
    <property type="match status" value="1"/>
</dbReference>
<comment type="caution">
    <text evidence="4">The sequence shown here is derived from an EMBL/GenBank/DDBJ whole genome shotgun (WGS) entry which is preliminary data.</text>
</comment>
<evidence type="ECO:0000313" key="5">
    <source>
        <dbReference type="Proteomes" id="UP001174909"/>
    </source>
</evidence>
<dbReference type="GO" id="GO:0006796">
    <property type="term" value="P:phosphate-containing compound metabolic process"/>
    <property type="evidence" value="ECO:0007669"/>
    <property type="project" value="UniProtKB-ARBA"/>
</dbReference>
<evidence type="ECO:0000259" key="3">
    <source>
        <dbReference type="Pfam" id="PF00294"/>
    </source>
</evidence>
<organism evidence="4 5">
    <name type="scientific">Geodia barretti</name>
    <name type="common">Barrett's horny sponge</name>
    <dbReference type="NCBI Taxonomy" id="519541"/>
    <lineage>
        <taxon>Eukaryota</taxon>
        <taxon>Metazoa</taxon>
        <taxon>Porifera</taxon>
        <taxon>Demospongiae</taxon>
        <taxon>Heteroscleromorpha</taxon>
        <taxon>Tetractinellida</taxon>
        <taxon>Astrophorina</taxon>
        <taxon>Geodiidae</taxon>
        <taxon>Geodia</taxon>
    </lineage>
</organism>
<sequence>MNDNSAPGIVVLGGINMDLVTYSDRFPGDGETVVGRHFVTYAGGKGANQAVAAARMGGRTAMVGRVGDDIFGPQLLEGMRQAGIDVSRVAVWPGEISGIAVISIDGSAQNRIVQVLGANATCAEAEAARAIAAIAGASVLMLQLDGCTLDTRSPRTGL</sequence>
<evidence type="ECO:0000256" key="1">
    <source>
        <dbReference type="ARBA" id="ARBA00022679"/>
    </source>
</evidence>
<dbReference type="GO" id="GO:0005829">
    <property type="term" value="C:cytosol"/>
    <property type="evidence" value="ECO:0007669"/>
    <property type="project" value="TreeGrafter"/>
</dbReference>